<evidence type="ECO:0000313" key="2">
    <source>
        <dbReference type="EMBL" id="CAD6506066.1"/>
    </source>
</evidence>
<dbReference type="AlphaFoldDB" id="A0A9W4DSX7"/>
<feature type="transmembrane region" description="Helical" evidence="1">
    <location>
        <begin position="84"/>
        <end position="104"/>
    </location>
</feature>
<dbReference type="Proteomes" id="UP000683417">
    <property type="component" value="Unassembled WGS sequence"/>
</dbReference>
<comment type="caution">
    <text evidence="2">The sequence shown here is derived from an EMBL/GenBank/DDBJ whole genome shotgun (WGS) entry which is preliminary data.</text>
</comment>
<name>A0A9W4DSX7_BLUGR</name>
<proteinExistence type="predicted"/>
<evidence type="ECO:0000256" key="1">
    <source>
        <dbReference type="SAM" id="Phobius"/>
    </source>
</evidence>
<evidence type="ECO:0000313" key="3">
    <source>
        <dbReference type="Proteomes" id="UP000683417"/>
    </source>
</evidence>
<organism evidence="2 3">
    <name type="scientific">Blumeria graminis f. sp. triticale</name>
    <dbReference type="NCBI Taxonomy" id="1689686"/>
    <lineage>
        <taxon>Eukaryota</taxon>
        <taxon>Fungi</taxon>
        <taxon>Dikarya</taxon>
        <taxon>Ascomycota</taxon>
        <taxon>Pezizomycotina</taxon>
        <taxon>Leotiomycetes</taxon>
        <taxon>Erysiphales</taxon>
        <taxon>Erysiphaceae</taxon>
        <taxon>Blumeria</taxon>
    </lineage>
</organism>
<protein>
    <submittedName>
        <fullName evidence="2">BgTH12-06998</fullName>
    </submittedName>
</protein>
<keyword evidence="1" id="KW-1133">Transmembrane helix</keyword>
<reference evidence="2" key="1">
    <citation type="submission" date="2020-10" db="EMBL/GenBank/DDBJ databases">
        <authorList>
            <person name="Muller C M."/>
        </authorList>
    </citation>
    <scope>NUCLEOTIDE SEQUENCE</scope>
    <source>
        <strain evidence="2">THUN-12</strain>
    </source>
</reference>
<gene>
    <name evidence="2" type="ORF">BGTH12_LOCUS7424</name>
</gene>
<keyword evidence="1" id="KW-0812">Transmembrane</keyword>
<dbReference type="EMBL" id="CAJHIT010000010">
    <property type="protein sequence ID" value="CAD6506066.1"/>
    <property type="molecule type" value="Genomic_DNA"/>
</dbReference>
<accession>A0A9W4DSX7</accession>
<sequence length="109" mass="11908">MSVTSKAPPGFGVLASAFLSSHIHSHSSRTVVVPVFIPSKSLVFHCLVSLHKQYASLVYPFQRLLFQSLPCDSSLIPSPSSTWFSFYLASVILSPIILLLFDLISPSTI</sequence>
<keyword evidence="1" id="KW-0472">Membrane</keyword>